<protein>
    <submittedName>
        <fullName evidence="1">Uncharacterized protein</fullName>
    </submittedName>
</protein>
<organism evidence="1 2">
    <name type="scientific">Sphaerodactylus townsendi</name>
    <dbReference type="NCBI Taxonomy" id="933632"/>
    <lineage>
        <taxon>Eukaryota</taxon>
        <taxon>Metazoa</taxon>
        <taxon>Chordata</taxon>
        <taxon>Craniata</taxon>
        <taxon>Vertebrata</taxon>
        <taxon>Euteleostomi</taxon>
        <taxon>Lepidosauria</taxon>
        <taxon>Squamata</taxon>
        <taxon>Bifurcata</taxon>
        <taxon>Gekkota</taxon>
        <taxon>Sphaerodactylidae</taxon>
        <taxon>Sphaerodactylus</taxon>
    </lineage>
</organism>
<accession>A0ACB8F773</accession>
<proteinExistence type="predicted"/>
<dbReference type="EMBL" id="CM037618">
    <property type="protein sequence ID" value="KAH8000739.1"/>
    <property type="molecule type" value="Genomic_DNA"/>
</dbReference>
<sequence>MAEDGGGGSAVLKALTGGQTGREGGSSYMKEERIKAEEDVIEPTIPKTGENCVDCEAAGESSSLTSEANWVSKVLEDPTAEQWLLSSLCGNALHEASCFILAMVTIGQGSMEETLATLQALAGKHLSEHLLSELI</sequence>
<gene>
    <name evidence="1" type="ORF">K3G42_028317</name>
</gene>
<dbReference type="Proteomes" id="UP000827872">
    <property type="component" value="Linkage Group LG05"/>
</dbReference>
<evidence type="ECO:0000313" key="2">
    <source>
        <dbReference type="Proteomes" id="UP000827872"/>
    </source>
</evidence>
<reference evidence="1" key="1">
    <citation type="submission" date="2021-08" db="EMBL/GenBank/DDBJ databases">
        <title>The first chromosome-level gecko genome reveals the dynamic sex chromosomes of Neotropical dwarf geckos (Sphaerodactylidae: Sphaerodactylus).</title>
        <authorList>
            <person name="Pinto B.J."/>
            <person name="Keating S.E."/>
            <person name="Gamble T."/>
        </authorList>
    </citation>
    <scope>NUCLEOTIDE SEQUENCE</scope>
    <source>
        <strain evidence="1">TG3544</strain>
    </source>
</reference>
<evidence type="ECO:0000313" key="1">
    <source>
        <dbReference type="EMBL" id="KAH8000739.1"/>
    </source>
</evidence>
<comment type="caution">
    <text evidence="1">The sequence shown here is derived from an EMBL/GenBank/DDBJ whole genome shotgun (WGS) entry which is preliminary data.</text>
</comment>
<name>A0ACB8F773_9SAUR</name>
<keyword evidence="2" id="KW-1185">Reference proteome</keyword>